<feature type="compositionally biased region" description="Basic and acidic residues" evidence="1">
    <location>
        <begin position="20"/>
        <end position="34"/>
    </location>
</feature>
<sequence length="84" mass="9707">MGIQQEQVAVGVNKRRRPSREHDEDHHQGANDNHHQKKVHRTTMLLMEYIAEDVARSNEDMACSDKLLDDFEARIGSFDHGTDH</sequence>
<proteinExistence type="predicted"/>
<dbReference type="Proteomes" id="UP000604825">
    <property type="component" value="Unassembled WGS sequence"/>
</dbReference>
<evidence type="ECO:0000256" key="1">
    <source>
        <dbReference type="SAM" id="MobiDB-lite"/>
    </source>
</evidence>
<reference evidence="2" key="1">
    <citation type="submission" date="2020-10" db="EMBL/GenBank/DDBJ databases">
        <authorList>
            <person name="Han B."/>
            <person name="Lu T."/>
            <person name="Zhao Q."/>
            <person name="Huang X."/>
            <person name="Zhao Y."/>
        </authorList>
    </citation>
    <scope>NUCLEOTIDE SEQUENCE</scope>
</reference>
<protein>
    <submittedName>
        <fullName evidence="2">Uncharacterized protein</fullName>
    </submittedName>
</protein>
<dbReference type="AlphaFoldDB" id="A0A811S033"/>
<keyword evidence="3" id="KW-1185">Reference proteome</keyword>
<gene>
    <name evidence="2" type="ORF">NCGR_LOCUS58542</name>
</gene>
<feature type="region of interest" description="Disordered" evidence="1">
    <location>
        <begin position="1"/>
        <end position="40"/>
    </location>
</feature>
<name>A0A811S033_9POAL</name>
<organism evidence="2 3">
    <name type="scientific">Miscanthus lutarioriparius</name>
    <dbReference type="NCBI Taxonomy" id="422564"/>
    <lineage>
        <taxon>Eukaryota</taxon>
        <taxon>Viridiplantae</taxon>
        <taxon>Streptophyta</taxon>
        <taxon>Embryophyta</taxon>
        <taxon>Tracheophyta</taxon>
        <taxon>Spermatophyta</taxon>
        <taxon>Magnoliopsida</taxon>
        <taxon>Liliopsida</taxon>
        <taxon>Poales</taxon>
        <taxon>Poaceae</taxon>
        <taxon>PACMAD clade</taxon>
        <taxon>Panicoideae</taxon>
        <taxon>Andropogonodae</taxon>
        <taxon>Andropogoneae</taxon>
        <taxon>Saccharinae</taxon>
        <taxon>Miscanthus</taxon>
    </lineage>
</organism>
<evidence type="ECO:0000313" key="2">
    <source>
        <dbReference type="EMBL" id="CAD6334444.1"/>
    </source>
</evidence>
<comment type="caution">
    <text evidence="2">The sequence shown here is derived from an EMBL/GenBank/DDBJ whole genome shotgun (WGS) entry which is preliminary data.</text>
</comment>
<accession>A0A811S033</accession>
<dbReference type="EMBL" id="CAJGYO010000017">
    <property type="protein sequence ID" value="CAD6334444.1"/>
    <property type="molecule type" value="Genomic_DNA"/>
</dbReference>
<evidence type="ECO:0000313" key="3">
    <source>
        <dbReference type="Proteomes" id="UP000604825"/>
    </source>
</evidence>